<dbReference type="InterPro" id="IPR056443">
    <property type="entry name" value="AEP_C962R"/>
</dbReference>
<name>A0A6C0EKV1_9ZZZZ</name>
<feature type="region of interest" description="Disordered" evidence="5">
    <location>
        <begin position="1"/>
        <end position="26"/>
    </location>
</feature>
<dbReference type="Pfam" id="PF23162">
    <property type="entry name" value="AEP_C962R"/>
    <property type="match status" value="1"/>
</dbReference>
<evidence type="ECO:0000256" key="2">
    <source>
        <dbReference type="ARBA" id="ARBA00022801"/>
    </source>
</evidence>
<sequence>MYNNMADAAGNPHPRNEILKPAPNSNSRKFTQYLQSFYYKNDNDHEPKEKTNTRIADKTMGITGGTYHIPVEAYSEFLSLYYHEIFLTKKHEFLTEKQLESGGPILIDLDFRYDISITQRQHTKEHVIDLICLILDELKTMYQPDDSAHIPFFVFEKAQVNRIQGDGTNSVTKDGIHMIIGLQSDPTVQTILRERLLAKIADVWSDLPLKNGWEDVFDASISKGHTNWQLVGSRKPGHEPYELVYVFDTFIDLVNGETNMPEIRPAEYLSDPVKFQQLSARYRNHPVLFMSNTFIQEYQAKKGKTGPRGSAGGGAASAEASAELATLGRMVRSLENGPTASSDVLKIRNQEELDQAVEYFLESLSPTQFELREAYEYTMALPKSYYGPGSFPKWIRVGWALRNIHPSLFLVWVAFSAQSDTFSFSNIRGDLWERWSGFHNKEEAGLTKRSIMYWVQQENPDSYRAVKEQSLEYFIDQTLENCAVFANSSDRRGGGKGSGDYDIATVLYQLFRDFYVCVSVKANIWYKFNGTRWEEIDSGTTLRKAISEELRGIYTSKMQKLMRQLNQLKSQESEDNAPKVKSLQIRMDTLRDIIQRLAKTNDKKNIMVEAKELFFNPIFLQKLDNNPYLLCFSNGVVDFTTKEFRSGKPEDYLSKCTNIPYVPLDPVRDQVIISEVSDFMHKLFPDKELHAYMWDFLASTLIGNNLNQTFNMFIGVGQNGKSVLITLMEQVLGDYKGDVPLTLLTQQRTKIGGLAPELVMLKGTRLAVMQEPSKGDRINEGIMKQVTGGDPIQARAPYMPQMVTFVPQFKLVVCSNYFMEICSQDHGTRRRIRVVDFESLFTENPVTTDPEKPHQYKLDKKIKEKFDVWKTVFAAMLVEHAFTKNGNVHDCARVMTSSNSYLDRQDIMGEFMTETMEHCETSCVQKQMVAARFKDWHSINYNGKVPNIRELADAITKRFGKLDCGVWRGVRFKNQNSVHSGGYSDDGSIHTNSIMEGTEMVNLEEL</sequence>
<dbReference type="InterPro" id="IPR014819">
    <property type="entry name" value="PriCT_2"/>
</dbReference>
<dbReference type="InterPro" id="IPR027417">
    <property type="entry name" value="P-loop_NTPase"/>
</dbReference>
<protein>
    <recommendedName>
        <fullName evidence="6">SF3 helicase domain-containing protein</fullName>
    </recommendedName>
</protein>
<feature type="coiled-coil region" evidence="4">
    <location>
        <begin position="551"/>
        <end position="600"/>
    </location>
</feature>
<keyword evidence="1" id="KW-0547">Nucleotide-binding</keyword>
<evidence type="ECO:0000256" key="4">
    <source>
        <dbReference type="SAM" id="Coils"/>
    </source>
</evidence>
<dbReference type="Gene3D" id="3.40.50.300">
    <property type="entry name" value="P-loop containing nucleotide triphosphate hydrolases"/>
    <property type="match status" value="1"/>
</dbReference>
<keyword evidence="4" id="KW-0175">Coiled coil</keyword>
<dbReference type="PANTHER" id="PTHR35372">
    <property type="entry name" value="ATP BINDING PROTEIN-RELATED"/>
    <property type="match status" value="1"/>
</dbReference>
<dbReference type="InterPro" id="IPR014015">
    <property type="entry name" value="Helicase_SF3_DNA-vir"/>
</dbReference>
<dbReference type="AlphaFoldDB" id="A0A6C0EKV1"/>
<evidence type="ECO:0000313" key="7">
    <source>
        <dbReference type="EMBL" id="QHT29687.1"/>
    </source>
</evidence>
<feature type="domain" description="SF3 helicase" evidence="6">
    <location>
        <begin position="688"/>
        <end position="850"/>
    </location>
</feature>
<keyword evidence="3" id="KW-0067">ATP-binding</keyword>
<dbReference type="EMBL" id="MN738881">
    <property type="protein sequence ID" value="QHT29687.1"/>
    <property type="molecule type" value="Genomic_DNA"/>
</dbReference>
<dbReference type="GO" id="GO:0005524">
    <property type="term" value="F:ATP binding"/>
    <property type="evidence" value="ECO:0007669"/>
    <property type="project" value="UniProtKB-KW"/>
</dbReference>
<evidence type="ECO:0000256" key="5">
    <source>
        <dbReference type="SAM" id="MobiDB-lite"/>
    </source>
</evidence>
<dbReference type="SMART" id="SM00885">
    <property type="entry name" value="D5_N"/>
    <property type="match status" value="1"/>
</dbReference>
<dbReference type="PANTHER" id="PTHR35372:SF2">
    <property type="entry name" value="SF3 HELICASE DOMAIN-CONTAINING PROTEIN"/>
    <property type="match status" value="1"/>
</dbReference>
<keyword evidence="2" id="KW-0378">Hydrolase</keyword>
<proteinExistence type="predicted"/>
<reference evidence="7" key="1">
    <citation type="journal article" date="2020" name="Nature">
        <title>Giant virus diversity and host interactions through global metagenomics.</title>
        <authorList>
            <person name="Schulz F."/>
            <person name="Roux S."/>
            <person name="Paez-Espino D."/>
            <person name="Jungbluth S."/>
            <person name="Walsh D.A."/>
            <person name="Denef V.J."/>
            <person name="McMahon K.D."/>
            <person name="Konstantinidis K.T."/>
            <person name="Eloe-Fadrosh E.A."/>
            <person name="Kyrpides N.C."/>
            <person name="Woyke T."/>
        </authorList>
    </citation>
    <scope>NUCLEOTIDE SEQUENCE</scope>
    <source>
        <strain evidence="7">GVMAG-M-3300009068-24</strain>
    </source>
</reference>
<evidence type="ECO:0000256" key="1">
    <source>
        <dbReference type="ARBA" id="ARBA00022741"/>
    </source>
</evidence>
<evidence type="ECO:0000259" key="6">
    <source>
        <dbReference type="PROSITE" id="PS51206"/>
    </source>
</evidence>
<dbReference type="Pfam" id="PF08706">
    <property type="entry name" value="D5_N"/>
    <property type="match status" value="1"/>
</dbReference>
<dbReference type="PROSITE" id="PS51206">
    <property type="entry name" value="SF3_HELICASE_1"/>
    <property type="match status" value="1"/>
</dbReference>
<dbReference type="Pfam" id="PF19263">
    <property type="entry name" value="DUF5906"/>
    <property type="match status" value="1"/>
</dbReference>
<evidence type="ECO:0000256" key="3">
    <source>
        <dbReference type="ARBA" id="ARBA00022840"/>
    </source>
</evidence>
<dbReference type="InterPro" id="IPR045455">
    <property type="entry name" value="NrS-1_pol-like_helicase"/>
</dbReference>
<dbReference type="NCBIfam" id="TIGR01613">
    <property type="entry name" value="primase_Cterm"/>
    <property type="match status" value="1"/>
</dbReference>
<dbReference type="Pfam" id="PF08707">
    <property type="entry name" value="PriCT_2"/>
    <property type="match status" value="1"/>
</dbReference>
<dbReference type="GO" id="GO:0016817">
    <property type="term" value="F:hydrolase activity, acting on acid anhydrides"/>
    <property type="evidence" value="ECO:0007669"/>
    <property type="project" value="InterPro"/>
</dbReference>
<dbReference type="InterPro" id="IPR014818">
    <property type="entry name" value="Phage/plasmid_primase_P4_C"/>
</dbReference>
<accession>A0A6C0EKV1</accession>
<dbReference type="InterPro" id="IPR051620">
    <property type="entry name" value="ORF904-like_C"/>
</dbReference>
<organism evidence="7">
    <name type="scientific">viral metagenome</name>
    <dbReference type="NCBI Taxonomy" id="1070528"/>
    <lineage>
        <taxon>unclassified sequences</taxon>
        <taxon>metagenomes</taxon>
        <taxon>organismal metagenomes</taxon>
    </lineage>
</organism>
<dbReference type="InterPro" id="IPR006500">
    <property type="entry name" value="Helicase_put_C_phage/plasmid"/>
</dbReference>